<comment type="caution">
    <text evidence="3">The sequence shown here is derived from an EMBL/GenBank/DDBJ whole genome shotgun (WGS) entry which is preliminary data.</text>
</comment>
<dbReference type="Proteomes" id="UP001295423">
    <property type="component" value="Unassembled WGS sequence"/>
</dbReference>
<evidence type="ECO:0000313" key="3">
    <source>
        <dbReference type="EMBL" id="CAJ1948539.1"/>
    </source>
</evidence>
<dbReference type="PANTHER" id="PTHR48050:SF13">
    <property type="entry name" value="STEROL 3-BETA-GLUCOSYLTRANSFERASE UGT80A2"/>
    <property type="match status" value="1"/>
</dbReference>
<dbReference type="InterPro" id="IPR050426">
    <property type="entry name" value="Glycosyltransferase_28"/>
</dbReference>
<reference evidence="3" key="1">
    <citation type="submission" date="2023-08" db="EMBL/GenBank/DDBJ databases">
        <authorList>
            <person name="Audoor S."/>
            <person name="Bilcke G."/>
        </authorList>
    </citation>
    <scope>NUCLEOTIDE SEQUENCE</scope>
</reference>
<organism evidence="3 4">
    <name type="scientific">Cylindrotheca closterium</name>
    <dbReference type="NCBI Taxonomy" id="2856"/>
    <lineage>
        <taxon>Eukaryota</taxon>
        <taxon>Sar</taxon>
        <taxon>Stramenopiles</taxon>
        <taxon>Ochrophyta</taxon>
        <taxon>Bacillariophyta</taxon>
        <taxon>Bacillariophyceae</taxon>
        <taxon>Bacillariophycidae</taxon>
        <taxon>Bacillariales</taxon>
        <taxon>Bacillariaceae</taxon>
        <taxon>Cylindrotheca</taxon>
    </lineage>
</organism>
<protein>
    <recommendedName>
        <fullName evidence="2">Erythromycin biosynthesis protein CIII-like C-terminal domain-containing protein</fullName>
    </recommendedName>
</protein>
<accession>A0AAD2FQC2</accession>
<keyword evidence="4" id="KW-1185">Reference proteome</keyword>
<feature type="domain" description="Erythromycin biosynthesis protein CIII-like C-terminal" evidence="2">
    <location>
        <begin position="408"/>
        <end position="468"/>
    </location>
</feature>
<dbReference type="GO" id="GO:0016757">
    <property type="term" value="F:glycosyltransferase activity"/>
    <property type="evidence" value="ECO:0007669"/>
    <property type="project" value="UniProtKB-ARBA"/>
</dbReference>
<dbReference type="AlphaFoldDB" id="A0AAD2FQC2"/>
<evidence type="ECO:0000256" key="1">
    <source>
        <dbReference type="SAM" id="MobiDB-lite"/>
    </source>
</evidence>
<dbReference type="EMBL" id="CAKOGP040001747">
    <property type="protein sequence ID" value="CAJ1948539.1"/>
    <property type="molecule type" value="Genomic_DNA"/>
</dbReference>
<feature type="region of interest" description="Disordered" evidence="1">
    <location>
        <begin position="61"/>
        <end position="81"/>
    </location>
</feature>
<proteinExistence type="predicted"/>
<feature type="compositionally biased region" description="Acidic residues" evidence="1">
    <location>
        <begin position="62"/>
        <end position="77"/>
    </location>
</feature>
<sequence length="566" mass="62531">MHVIMISVGSWGDTEPYLALAQELLTNSNHCDTNSTNNKVDFFVQSQYESRVKQVTTTTLIGDDDDDVDVDDDDDDSSLQNPFHQNNFRLHALPFSTQDFYKVKPNTTTNNNNNNNNQDPKLKHVATVAEIMGELVLPCARWILDSIAPTIANKSNTILLSSALSRPLGLLLAQVLEIPMVLLHLQPLVPNTIFPLYRVVPIETCVQAMLLYNNDDHNQYYEQTYWKIDHPLEEIFLRDRLIAAYDQFGLVPPTWSELQTILAGGGGGDANDDDDDHASKIHPHHHQEVVHIVNCYSNHLIPSIVGTPGVGPNVHEIGCLADAYIPWNYKRTLNPDLETFLQSCKKMKNTRPPICIGFGSMPFSELSAVMDALIELEDIPAILVGKPFQFTSCPPRYQDLLFTSGKVFRMEFVPYAHVLPKCSMMLCHGGAGVVHATIRAGIPCLVHPIMGDQFLFASLLEQKGLGVRIIIGTGGDGGGDGGDATSKRQLLQACDIVRAVRKVDSSSSSFSFSSSSSSNSIRTNCQELRQKIITEENDAGIHHPHGVVQMATLLQQIVLGNNKRGV</sequence>
<gene>
    <name evidence="3" type="ORF">CYCCA115_LOCUS11667</name>
</gene>
<dbReference type="InterPro" id="IPR010610">
    <property type="entry name" value="EryCIII-like_C"/>
</dbReference>
<dbReference type="PANTHER" id="PTHR48050">
    <property type="entry name" value="STEROL 3-BETA-GLUCOSYLTRANSFERASE"/>
    <property type="match status" value="1"/>
</dbReference>
<dbReference type="Pfam" id="PF06722">
    <property type="entry name" value="EryCIII-like_C"/>
    <property type="match status" value="1"/>
</dbReference>
<dbReference type="SUPFAM" id="SSF53756">
    <property type="entry name" value="UDP-Glycosyltransferase/glycogen phosphorylase"/>
    <property type="match status" value="1"/>
</dbReference>
<name>A0AAD2FQC2_9STRA</name>
<dbReference type="Gene3D" id="3.40.50.2000">
    <property type="entry name" value="Glycogen Phosphorylase B"/>
    <property type="match status" value="2"/>
</dbReference>
<evidence type="ECO:0000313" key="4">
    <source>
        <dbReference type="Proteomes" id="UP001295423"/>
    </source>
</evidence>
<evidence type="ECO:0000259" key="2">
    <source>
        <dbReference type="Pfam" id="PF06722"/>
    </source>
</evidence>